<dbReference type="InterPro" id="IPR036249">
    <property type="entry name" value="Thioredoxin-like_sf"/>
</dbReference>
<comment type="caution">
    <text evidence="3">The sequence shown here is derived from an EMBL/GenBank/DDBJ whole genome shotgun (WGS) entry which is preliminary data.</text>
</comment>
<dbReference type="AlphaFoldDB" id="A0AA90NT93"/>
<reference evidence="3 4" key="1">
    <citation type="journal article" date="2023" name="bioRxiv">
        <title>An intranuclear bacterial parasite of deep-sea mussels expresses apoptosis inhibitors acquired from its host.</title>
        <authorList>
            <person name="Gonzalez Porras M.A."/>
            <person name="Assie A."/>
            <person name="Tietjen M."/>
            <person name="Violette M."/>
            <person name="Kleiner M."/>
            <person name="Gruber-Vodicka H."/>
            <person name="Dubilier N."/>
            <person name="Leisch N."/>
        </authorList>
    </citation>
    <scope>NUCLEOTIDE SEQUENCE [LARGE SCALE GENOMIC DNA]</scope>
    <source>
        <strain evidence="3">IAP13</strain>
    </source>
</reference>
<dbReference type="NCBIfam" id="NF008107">
    <property type="entry name" value="PRK10853.1"/>
    <property type="match status" value="1"/>
</dbReference>
<gene>
    <name evidence="3" type="ORF">QS748_12690</name>
</gene>
<dbReference type="EMBL" id="JASXSV010000026">
    <property type="protein sequence ID" value="MDP0589984.1"/>
    <property type="molecule type" value="Genomic_DNA"/>
</dbReference>
<name>A0AA90NT93_9GAMM</name>
<organism evidence="3 4">
    <name type="scientific">Candidatus Endonucleibacter bathymodioli</name>
    <dbReference type="NCBI Taxonomy" id="539814"/>
    <lineage>
        <taxon>Bacteria</taxon>
        <taxon>Pseudomonadati</taxon>
        <taxon>Pseudomonadota</taxon>
        <taxon>Gammaproteobacteria</taxon>
        <taxon>Oceanospirillales</taxon>
        <taxon>Endozoicomonadaceae</taxon>
        <taxon>Candidatus Endonucleibacter</taxon>
    </lineage>
</organism>
<dbReference type="Proteomes" id="UP001178148">
    <property type="component" value="Unassembled WGS sequence"/>
</dbReference>
<keyword evidence="4" id="KW-1185">Reference proteome</keyword>
<proteinExistence type="inferred from homology"/>
<dbReference type="InterPro" id="IPR006660">
    <property type="entry name" value="Arsenate_reductase-like"/>
</dbReference>
<evidence type="ECO:0000313" key="4">
    <source>
        <dbReference type="Proteomes" id="UP001178148"/>
    </source>
</evidence>
<protein>
    <submittedName>
        <fullName evidence="3">ArsC family reductase</fullName>
    </submittedName>
</protein>
<sequence length="119" mass="14184">MLVTLYGISNCDSTHKARRWLKDENIDYHFHDYRKDGLKEVILRRWIDNIEWEKLTNKRGTTWRNLPEEQKANMTRDQAIQIMLEKPVIIKRPLLDFSGSPTLGFNSTLYSNLFSKRTL</sequence>
<dbReference type="CDD" id="cd03035">
    <property type="entry name" value="ArsC_Yffb"/>
    <property type="match status" value="1"/>
</dbReference>
<dbReference type="SUPFAM" id="SSF52833">
    <property type="entry name" value="Thioredoxin-like"/>
    <property type="match status" value="1"/>
</dbReference>
<dbReference type="PANTHER" id="PTHR30041">
    <property type="entry name" value="ARSENATE REDUCTASE"/>
    <property type="match status" value="1"/>
</dbReference>
<dbReference type="PROSITE" id="PS51353">
    <property type="entry name" value="ARSC"/>
    <property type="match status" value="1"/>
</dbReference>
<evidence type="ECO:0000256" key="2">
    <source>
        <dbReference type="PROSITE-ProRule" id="PRU01282"/>
    </source>
</evidence>
<evidence type="ECO:0000313" key="3">
    <source>
        <dbReference type="EMBL" id="MDP0589984.1"/>
    </source>
</evidence>
<dbReference type="NCBIfam" id="TIGR01617">
    <property type="entry name" value="arsC_related"/>
    <property type="match status" value="1"/>
</dbReference>
<accession>A0AA90NT93</accession>
<dbReference type="Gene3D" id="3.40.30.10">
    <property type="entry name" value="Glutaredoxin"/>
    <property type="match status" value="1"/>
</dbReference>
<evidence type="ECO:0000256" key="1">
    <source>
        <dbReference type="ARBA" id="ARBA00007198"/>
    </source>
</evidence>
<dbReference type="InterPro" id="IPR006504">
    <property type="entry name" value="Tscrpt_reg_Spx/MgsR"/>
</dbReference>
<dbReference type="Pfam" id="PF03960">
    <property type="entry name" value="ArsC"/>
    <property type="match status" value="1"/>
</dbReference>
<comment type="similarity">
    <text evidence="1 2">Belongs to the ArsC family.</text>
</comment>
<dbReference type="PANTHER" id="PTHR30041:SF8">
    <property type="entry name" value="PROTEIN YFFB"/>
    <property type="match status" value="1"/>
</dbReference>